<dbReference type="STRING" id="560819.SAMN05428998_106199"/>
<gene>
    <name evidence="3" type="ORF">SAMN05428998_106199</name>
</gene>
<evidence type="ECO:0000256" key="1">
    <source>
        <dbReference type="SAM" id="SignalP"/>
    </source>
</evidence>
<dbReference type="InterPro" id="IPR000572">
    <property type="entry name" value="OxRdtase_Mopterin-bd_dom"/>
</dbReference>
<evidence type="ECO:0000313" key="4">
    <source>
        <dbReference type="Proteomes" id="UP000192917"/>
    </source>
</evidence>
<dbReference type="Pfam" id="PF00174">
    <property type="entry name" value="Oxidored_molyb"/>
    <property type="match status" value="1"/>
</dbReference>
<feature type="signal peptide" evidence="1">
    <location>
        <begin position="1"/>
        <end position="28"/>
    </location>
</feature>
<organism evidence="3 4">
    <name type="scientific">Tistlia consotensis USBA 355</name>
    <dbReference type="NCBI Taxonomy" id="560819"/>
    <lineage>
        <taxon>Bacteria</taxon>
        <taxon>Pseudomonadati</taxon>
        <taxon>Pseudomonadota</taxon>
        <taxon>Alphaproteobacteria</taxon>
        <taxon>Rhodospirillales</taxon>
        <taxon>Rhodovibrionaceae</taxon>
        <taxon>Tistlia</taxon>
    </lineage>
</organism>
<reference evidence="3 4" key="1">
    <citation type="submission" date="2017-04" db="EMBL/GenBank/DDBJ databases">
        <authorList>
            <person name="Afonso C.L."/>
            <person name="Miller P.J."/>
            <person name="Scott M.A."/>
            <person name="Spackman E."/>
            <person name="Goraichik I."/>
            <person name="Dimitrov K.M."/>
            <person name="Suarez D.L."/>
            <person name="Swayne D.E."/>
        </authorList>
    </citation>
    <scope>NUCLEOTIDE SEQUENCE [LARGE SCALE GENOMIC DNA]</scope>
    <source>
        <strain evidence="3 4">USBA 355</strain>
    </source>
</reference>
<dbReference type="RefSeq" id="WP_085122674.1">
    <property type="nucleotide sequence ID" value="NZ_FWZX01000006.1"/>
</dbReference>
<accession>A0A1Y6BUD1</accession>
<dbReference type="AlphaFoldDB" id="A0A1Y6BUD1"/>
<dbReference type="InterPro" id="IPR036374">
    <property type="entry name" value="OxRdtase_Mopterin-bd_sf"/>
</dbReference>
<dbReference type="Proteomes" id="UP000192917">
    <property type="component" value="Unassembled WGS sequence"/>
</dbReference>
<evidence type="ECO:0000313" key="3">
    <source>
        <dbReference type="EMBL" id="SMF18972.1"/>
    </source>
</evidence>
<dbReference type="EMBL" id="FWZX01000006">
    <property type="protein sequence ID" value="SMF18972.1"/>
    <property type="molecule type" value="Genomic_DNA"/>
</dbReference>
<feature type="domain" description="Oxidoreductase molybdopterin-binding" evidence="2">
    <location>
        <begin position="58"/>
        <end position="135"/>
    </location>
</feature>
<feature type="chain" id="PRO_5012486798" description="Oxidoreductase molybdopterin-binding domain-containing protein" evidence="1">
    <location>
        <begin position="29"/>
        <end position="161"/>
    </location>
</feature>
<keyword evidence="1" id="KW-0732">Signal</keyword>
<keyword evidence="4" id="KW-1185">Reference proteome</keyword>
<name>A0A1Y6BUD1_9PROT</name>
<dbReference type="SUPFAM" id="SSF56524">
    <property type="entry name" value="Oxidoreductase molybdopterin-binding domain"/>
    <property type="match status" value="1"/>
</dbReference>
<evidence type="ECO:0000259" key="2">
    <source>
        <dbReference type="Pfam" id="PF00174"/>
    </source>
</evidence>
<protein>
    <recommendedName>
        <fullName evidence="2">Oxidoreductase molybdopterin-binding domain-containing protein</fullName>
    </recommendedName>
</protein>
<sequence length="161" mass="17357">MTKSILRSLAVLGLSLLLGLGQPLAARAAPYLEVVAKDGTTVSLDKAQFAALPRTTIVTETPWTEGDSRFSGVLLRDLLAALKLPVSAVAARALNDYEATIPASDIEGYDVLIADQLNGKAMSVREKGPLWIIYPLSAHAELRSSDTEAKMVWQLLRLTLQ</sequence>
<proteinExistence type="predicted"/>
<dbReference type="Gene3D" id="3.90.420.10">
    <property type="entry name" value="Oxidoreductase, molybdopterin-binding domain"/>
    <property type="match status" value="1"/>
</dbReference>